<feature type="transmembrane region" description="Helical" evidence="6">
    <location>
        <begin position="136"/>
        <end position="157"/>
    </location>
</feature>
<reference evidence="8" key="1">
    <citation type="journal article" date="2014" name="Int. J. Syst. Evol. Microbiol.">
        <title>Complete genome sequence of Corynebacterium casei LMG S-19264T (=DSM 44701T), isolated from a smear-ripened cheese.</title>
        <authorList>
            <consortium name="US DOE Joint Genome Institute (JGI-PGF)"/>
            <person name="Walter F."/>
            <person name="Albersmeier A."/>
            <person name="Kalinowski J."/>
            <person name="Ruckert C."/>
        </authorList>
    </citation>
    <scope>NUCLEOTIDE SEQUENCE</scope>
    <source>
        <strain evidence="8">CGMCC 1.16548</strain>
    </source>
</reference>
<dbReference type="Gene3D" id="1.20.81.30">
    <property type="entry name" value="Type II secretion system (T2SS), domain F"/>
    <property type="match status" value="1"/>
</dbReference>
<proteinExistence type="predicted"/>
<gene>
    <name evidence="8" type="ORF">GCM10011600_00720</name>
</gene>
<feature type="transmembrane region" description="Helical" evidence="6">
    <location>
        <begin position="110"/>
        <end position="130"/>
    </location>
</feature>
<protein>
    <submittedName>
        <fullName evidence="8">Pilus assembly protein TadB</fullName>
    </submittedName>
</protein>
<dbReference type="EMBL" id="BNAI01000001">
    <property type="protein sequence ID" value="GHF04266.1"/>
    <property type="molecule type" value="Genomic_DNA"/>
</dbReference>
<dbReference type="Pfam" id="PF00482">
    <property type="entry name" value="T2SSF"/>
    <property type="match status" value="1"/>
</dbReference>
<keyword evidence="2" id="KW-1003">Cell membrane</keyword>
<organism evidence="8 9">
    <name type="scientific">Pseudolysinimonas yzui</name>
    <dbReference type="NCBI Taxonomy" id="2708254"/>
    <lineage>
        <taxon>Bacteria</taxon>
        <taxon>Bacillati</taxon>
        <taxon>Actinomycetota</taxon>
        <taxon>Actinomycetes</taxon>
        <taxon>Micrococcales</taxon>
        <taxon>Microbacteriaceae</taxon>
        <taxon>Pseudolysinimonas</taxon>
    </lineage>
</organism>
<keyword evidence="9" id="KW-1185">Reference proteome</keyword>
<dbReference type="AlphaFoldDB" id="A0A8J3DTP8"/>
<dbReference type="GO" id="GO:0005886">
    <property type="term" value="C:plasma membrane"/>
    <property type="evidence" value="ECO:0007669"/>
    <property type="project" value="UniProtKB-SubCell"/>
</dbReference>
<evidence type="ECO:0000256" key="3">
    <source>
        <dbReference type="ARBA" id="ARBA00022692"/>
    </source>
</evidence>
<evidence type="ECO:0000256" key="2">
    <source>
        <dbReference type="ARBA" id="ARBA00022475"/>
    </source>
</evidence>
<comment type="caution">
    <text evidence="8">The sequence shown here is derived from an EMBL/GenBank/DDBJ whole genome shotgun (WGS) entry which is preliminary data.</text>
</comment>
<evidence type="ECO:0000259" key="7">
    <source>
        <dbReference type="Pfam" id="PF00482"/>
    </source>
</evidence>
<keyword evidence="3 6" id="KW-0812">Transmembrane</keyword>
<evidence type="ECO:0000313" key="8">
    <source>
        <dbReference type="EMBL" id="GHF04266.1"/>
    </source>
</evidence>
<sequence length="312" mass="32544">MTPLIAVAVPVGVTLGLGLWTLLGLVPRVGATRLATRVAPYIADVSPEAREFLDRRPAEPLPFVGGLLAPAGRRIRSALVAVFGGDDSVERRLRQAGWSLTVEALRGRQLLGGVAGAGIGILFAVALARSSAVSPLLLGVVVAVCAAIGVLAPDQLLSRAARARRDRIAAELPTVLEFLTLSLSAGEAVLDALRRVARAGNGDLAREIAIVVAQVNAGVPLAVALERCADEIQLPALSRTVDQLVGALDRGTPLVDVLRAQAQDSRDDAKRSLLEAAGKKEIAMLVPLVFLILPVTVAFAIFPGVMVLQLGF</sequence>
<dbReference type="InterPro" id="IPR042094">
    <property type="entry name" value="T2SS_GspF_sf"/>
</dbReference>
<evidence type="ECO:0000256" key="4">
    <source>
        <dbReference type="ARBA" id="ARBA00022989"/>
    </source>
</evidence>
<reference evidence="8" key="2">
    <citation type="submission" date="2020-09" db="EMBL/GenBank/DDBJ databases">
        <authorList>
            <person name="Sun Q."/>
            <person name="Zhou Y."/>
        </authorList>
    </citation>
    <scope>NUCLEOTIDE SEQUENCE</scope>
    <source>
        <strain evidence="8">CGMCC 1.16548</strain>
    </source>
</reference>
<evidence type="ECO:0000256" key="6">
    <source>
        <dbReference type="SAM" id="Phobius"/>
    </source>
</evidence>
<dbReference type="PANTHER" id="PTHR35007">
    <property type="entry name" value="INTEGRAL MEMBRANE PROTEIN-RELATED"/>
    <property type="match status" value="1"/>
</dbReference>
<dbReference type="InterPro" id="IPR018076">
    <property type="entry name" value="T2SS_GspF_dom"/>
</dbReference>
<dbReference type="PANTHER" id="PTHR35007:SF4">
    <property type="entry name" value="CONSERVED TRANSMEMBRANE PROTEIN-RELATED"/>
    <property type="match status" value="1"/>
</dbReference>
<feature type="transmembrane region" description="Helical" evidence="6">
    <location>
        <begin position="282"/>
        <end position="302"/>
    </location>
</feature>
<evidence type="ECO:0000313" key="9">
    <source>
        <dbReference type="Proteomes" id="UP000617531"/>
    </source>
</evidence>
<evidence type="ECO:0000256" key="5">
    <source>
        <dbReference type="ARBA" id="ARBA00023136"/>
    </source>
</evidence>
<accession>A0A8J3DTP8</accession>
<name>A0A8J3DTP8_9MICO</name>
<feature type="transmembrane region" description="Helical" evidence="6">
    <location>
        <begin position="6"/>
        <end position="26"/>
    </location>
</feature>
<comment type="subcellular location">
    <subcellularLocation>
        <location evidence="1">Cell membrane</location>
        <topology evidence="1">Multi-pass membrane protein</topology>
    </subcellularLocation>
</comment>
<evidence type="ECO:0000256" key="1">
    <source>
        <dbReference type="ARBA" id="ARBA00004651"/>
    </source>
</evidence>
<dbReference type="Proteomes" id="UP000617531">
    <property type="component" value="Unassembled WGS sequence"/>
</dbReference>
<keyword evidence="4 6" id="KW-1133">Transmembrane helix</keyword>
<keyword evidence="5 6" id="KW-0472">Membrane</keyword>
<feature type="domain" description="Type II secretion system protein GspF" evidence="7">
    <location>
        <begin position="177"/>
        <end position="300"/>
    </location>
</feature>